<name>A0A4S4BKJ4_9BACL</name>
<dbReference type="PANTHER" id="PTHR46847:SF1">
    <property type="entry name" value="D-ALLOSE-BINDING PERIPLASMIC PROTEIN-RELATED"/>
    <property type="match status" value="1"/>
</dbReference>
<dbReference type="GO" id="GO:0030313">
    <property type="term" value="C:cell envelope"/>
    <property type="evidence" value="ECO:0007669"/>
    <property type="project" value="UniProtKB-SubCell"/>
</dbReference>
<keyword evidence="4" id="KW-1133">Transmembrane helix</keyword>
<organism evidence="6 7">
    <name type="scientific">Cohnella fermenti</name>
    <dbReference type="NCBI Taxonomy" id="2565925"/>
    <lineage>
        <taxon>Bacteria</taxon>
        <taxon>Bacillati</taxon>
        <taxon>Bacillota</taxon>
        <taxon>Bacilli</taxon>
        <taxon>Bacillales</taxon>
        <taxon>Paenibacillaceae</taxon>
        <taxon>Cohnella</taxon>
    </lineage>
</organism>
<dbReference type="InterPro" id="IPR028082">
    <property type="entry name" value="Peripla_BP_I"/>
</dbReference>
<dbReference type="PANTHER" id="PTHR46847">
    <property type="entry name" value="D-ALLOSE-BINDING PERIPLASMIC PROTEIN-RELATED"/>
    <property type="match status" value="1"/>
</dbReference>
<reference evidence="6 7" key="1">
    <citation type="submission" date="2019-04" db="EMBL/GenBank/DDBJ databases">
        <title>Cohnella sp. nov. isolated from preserved vegetables.</title>
        <authorList>
            <person name="Lin S.-Y."/>
            <person name="Hung M.-H."/>
            <person name="Young C.-C."/>
        </authorList>
    </citation>
    <scope>NUCLEOTIDE SEQUENCE [LARGE SCALE GENOMIC DNA]</scope>
    <source>
        <strain evidence="6 7">CC-MHH1044</strain>
    </source>
</reference>
<dbReference type="Gene3D" id="3.40.50.2300">
    <property type="match status" value="2"/>
</dbReference>
<dbReference type="CDD" id="cd20006">
    <property type="entry name" value="PBP1_ABC_sugar_binding-like"/>
    <property type="match status" value="1"/>
</dbReference>
<evidence type="ECO:0000256" key="4">
    <source>
        <dbReference type="SAM" id="Phobius"/>
    </source>
</evidence>
<evidence type="ECO:0000259" key="5">
    <source>
        <dbReference type="Pfam" id="PF13407"/>
    </source>
</evidence>
<dbReference type="EMBL" id="SSOB01000033">
    <property type="protein sequence ID" value="THF75244.1"/>
    <property type="molecule type" value="Genomic_DNA"/>
</dbReference>
<dbReference type="SUPFAM" id="SSF53822">
    <property type="entry name" value="Periplasmic binding protein-like I"/>
    <property type="match status" value="1"/>
</dbReference>
<dbReference type="OrthoDB" id="6196975at2"/>
<keyword evidence="3" id="KW-0732">Signal</keyword>
<proteinExistence type="inferred from homology"/>
<comment type="similarity">
    <text evidence="2">Belongs to the bacterial solute-binding protein 2 family.</text>
</comment>
<evidence type="ECO:0000256" key="2">
    <source>
        <dbReference type="ARBA" id="ARBA00007639"/>
    </source>
</evidence>
<sequence>MFAYRLRRPAWIVGLIVMMLSLAWFAFASWPDRAPIRIEIIIKSTDDSIEFWKVLKDGANVAAEEFGAEVKVTGARSDADVDGQISRVEEAISRKPDAIILSANDFNRLVPVAKKVAAGKIRFFIVDSGINADIARSAVATDNVKAGKEAGQALLDTLEGPADVAIINYGSAGASLIDREKGVRSVLDEQSGIRLLATYDAQGQEDNAYLYTKRAIAEHPELRGIVGLNEPTSVGAGRAIRELGMSDRIRLIGFDSSINEVKLLEEGIMQATIIQNPFQMGYLSVKTAVDSVRGKEVPKRIDTGSLTITRDNMYEEENQKLLFPFYE</sequence>
<dbReference type="RefSeq" id="WP_136372076.1">
    <property type="nucleotide sequence ID" value="NZ_SSOB01000033.1"/>
</dbReference>
<dbReference type="GO" id="GO:0030246">
    <property type="term" value="F:carbohydrate binding"/>
    <property type="evidence" value="ECO:0007669"/>
    <property type="project" value="UniProtKB-ARBA"/>
</dbReference>
<gene>
    <name evidence="6" type="ORF">E6C55_22510</name>
</gene>
<evidence type="ECO:0000313" key="7">
    <source>
        <dbReference type="Proteomes" id="UP000310636"/>
    </source>
</evidence>
<keyword evidence="4" id="KW-0812">Transmembrane</keyword>
<protein>
    <submittedName>
        <fullName evidence="6">LacI family transcriptional regulator</fullName>
    </submittedName>
</protein>
<evidence type="ECO:0000256" key="1">
    <source>
        <dbReference type="ARBA" id="ARBA00004196"/>
    </source>
</evidence>
<dbReference type="Pfam" id="PF13407">
    <property type="entry name" value="Peripla_BP_4"/>
    <property type="match status" value="1"/>
</dbReference>
<keyword evidence="4" id="KW-0472">Membrane</keyword>
<comment type="caution">
    <text evidence="6">The sequence shown here is derived from an EMBL/GenBank/DDBJ whole genome shotgun (WGS) entry which is preliminary data.</text>
</comment>
<feature type="transmembrane region" description="Helical" evidence="4">
    <location>
        <begin position="12"/>
        <end position="30"/>
    </location>
</feature>
<dbReference type="AlphaFoldDB" id="A0A4S4BKJ4"/>
<evidence type="ECO:0000313" key="6">
    <source>
        <dbReference type="EMBL" id="THF75244.1"/>
    </source>
</evidence>
<feature type="domain" description="Periplasmic binding protein" evidence="5">
    <location>
        <begin position="43"/>
        <end position="296"/>
    </location>
</feature>
<keyword evidence="7" id="KW-1185">Reference proteome</keyword>
<accession>A0A4S4BKJ4</accession>
<dbReference type="Proteomes" id="UP000310636">
    <property type="component" value="Unassembled WGS sequence"/>
</dbReference>
<evidence type="ECO:0000256" key="3">
    <source>
        <dbReference type="ARBA" id="ARBA00022729"/>
    </source>
</evidence>
<comment type="subcellular location">
    <subcellularLocation>
        <location evidence="1">Cell envelope</location>
    </subcellularLocation>
</comment>
<dbReference type="InterPro" id="IPR025997">
    <property type="entry name" value="SBP_2_dom"/>
</dbReference>